<name>A2EQ78_TRIV3</name>
<dbReference type="RefSeq" id="XP_001317384.1">
    <property type="nucleotide sequence ID" value="XM_001317349.1"/>
</dbReference>
<keyword evidence="2" id="KW-1185">Reference proteome</keyword>
<dbReference type="KEGG" id="tva:4763027"/>
<evidence type="ECO:0000313" key="2">
    <source>
        <dbReference type="Proteomes" id="UP000001542"/>
    </source>
</evidence>
<protein>
    <submittedName>
        <fullName evidence="1">Uncharacterized protein</fullName>
    </submittedName>
</protein>
<accession>A2EQ78</accession>
<dbReference type="VEuPathDB" id="TrichDB:TVAGG3_0586460"/>
<dbReference type="Proteomes" id="UP000001542">
    <property type="component" value="Unassembled WGS sequence"/>
</dbReference>
<dbReference type="VEuPathDB" id="TrichDB:TVAG_058180"/>
<evidence type="ECO:0000313" key="1">
    <source>
        <dbReference type="EMBL" id="EAY05161.1"/>
    </source>
</evidence>
<dbReference type="AlphaFoldDB" id="A2EQ78"/>
<dbReference type="InParanoid" id="A2EQ78"/>
<dbReference type="EMBL" id="DS113455">
    <property type="protein sequence ID" value="EAY05161.1"/>
    <property type="molecule type" value="Genomic_DNA"/>
</dbReference>
<organism evidence="1 2">
    <name type="scientific">Trichomonas vaginalis (strain ATCC PRA-98 / G3)</name>
    <dbReference type="NCBI Taxonomy" id="412133"/>
    <lineage>
        <taxon>Eukaryota</taxon>
        <taxon>Metamonada</taxon>
        <taxon>Parabasalia</taxon>
        <taxon>Trichomonadida</taxon>
        <taxon>Trichomonadidae</taxon>
        <taxon>Trichomonas</taxon>
    </lineage>
</organism>
<gene>
    <name evidence="1" type="ORF">TVAG_058180</name>
</gene>
<proteinExistence type="predicted"/>
<sequence length="121" mass="13891">MSQQKMHVIKIEKGKTNEYYSEIVKKGDETILLLYESDTAKFAKFDYDLKKTYASSGSTVNSLYLITPLTDFILVFDGPNDKNNFLQKLTAVSIIKKDNDYMETLQEQIAPTVKFSMHGIY</sequence>
<reference evidence="1" key="2">
    <citation type="journal article" date="2007" name="Science">
        <title>Draft genome sequence of the sexually transmitted pathogen Trichomonas vaginalis.</title>
        <authorList>
            <person name="Carlton J.M."/>
            <person name="Hirt R.P."/>
            <person name="Silva J.C."/>
            <person name="Delcher A.L."/>
            <person name="Schatz M."/>
            <person name="Zhao Q."/>
            <person name="Wortman J.R."/>
            <person name="Bidwell S.L."/>
            <person name="Alsmark U.C.M."/>
            <person name="Besteiro S."/>
            <person name="Sicheritz-Ponten T."/>
            <person name="Noel C.J."/>
            <person name="Dacks J.B."/>
            <person name="Foster P.G."/>
            <person name="Simillion C."/>
            <person name="Van de Peer Y."/>
            <person name="Miranda-Saavedra D."/>
            <person name="Barton G.J."/>
            <person name="Westrop G.D."/>
            <person name="Mueller S."/>
            <person name="Dessi D."/>
            <person name="Fiori P.L."/>
            <person name="Ren Q."/>
            <person name="Paulsen I."/>
            <person name="Zhang H."/>
            <person name="Bastida-Corcuera F.D."/>
            <person name="Simoes-Barbosa A."/>
            <person name="Brown M.T."/>
            <person name="Hayes R.D."/>
            <person name="Mukherjee M."/>
            <person name="Okumura C.Y."/>
            <person name="Schneider R."/>
            <person name="Smith A.J."/>
            <person name="Vanacova S."/>
            <person name="Villalvazo M."/>
            <person name="Haas B.J."/>
            <person name="Pertea M."/>
            <person name="Feldblyum T.V."/>
            <person name="Utterback T.R."/>
            <person name="Shu C.L."/>
            <person name="Osoegawa K."/>
            <person name="de Jong P.J."/>
            <person name="Hrdy I."/>
            <person name="Horvathova L."/>
            <person name="Zubacova Z."/>
            <person name="Dolezal P."/>
            <person name="Malik S.B."/>
            <person name="Logsdon J.M. Jr."/>
            <person name="Henze K."/>
            <person name="Gupta A."/>
            <person name="Wang C.C."/>
            <person name="Dunne R.L."/>
            <person name="Upcroft J.A."/>
            <person name="Upcroft P."/>
            <person name="White O."/>
            <person name="Salzberg S.L."/>
            <person name="Tang P."/>
            <person name="Chiu C.-H."/>
            <person name="Lee Y.-S."/>
            <person name="Embley T.M."/>
            <person name="Coombs G.H."/>
            <person name="Mottram J.C."/>
            <person name="Tachezy J."/>
            <person name="Fraser-Liggett C.M."/>
            <person name="Johnson P.J."/>
        </authorList>
    </citation>
    <scope>NUCLEOTIDE SEQUENCE [LARGE SCALE GENOMIC DNA]</scope>
    <source>
        <strain evidence="1">G3</strain>
    </source>
</reference>
<reference evidence="1" key="1">
    <citation type="submission" date="2006-10" db="EMBL/GenBank/DDBJ databases">
        <authorList>
            <person name="Amadeo P."/>
            <person name="Zhao Q."/>
            <person name="Wortman J."/>
            <person name="Fraser-Liggett C."/>
            <person name="Carlton J."/>
        </authorList>
    </citation>
    <scope>NUCLEOTIDE SEQUENCE</scope>
    <source>
        <strain evidence="1">G3</strain>
    </source>
</reference>